<dbReference type="PANTHER" id="PTHR30540">
    <property type="entry name" value="OSMOTIC STRESS POTASSIUM TRANSPORTER"/>
    <property type="match status" value="1"/>
</dbReference>
<evidence type="ECO:0000313" key="3">
    <source>
        <dbReference type="Proteomes" id="UP001085076"/>
    </source>
</evidence>
<dbReference type="Pfam" id="PF22776">
    <property type="entry name" value="K_trans_C"/>
    <property type="match status" value="1"/>
</dbReference>
<sequence>MREKISMDFILELGSSLGTVRVPGIGLVYNELVQGIPSLFGQFLVNLPAIHSTIVFVSIKYVPVPKVSQEERFLFRRVCQKDFHMFRCIARYGYKDVRKEDPRIFEQRLVDSLEKFLRQEAQELALEISSVELIKSGQYVSKFLRPDCPTWNIRTPSSITLGSEVRCCFFYHF</sequence>
<comment type="caution">
    <text evidence="2">The sequence shown here is derived from an EMBL/GenBank/DDBJ whole genome shotgun (WGS) entry which is preliminary data.</text>
</comment>
<dbReference type="GO" id="GO:0016020">
    <property type="term" value="C:membrane"/>
    <property type="evidence" value="ECO:0007669"/>
    <property type="project" value="InterPro"/>
</dbReference>
<gene>
    <name evidence="2" type="ORF">J5N97_004994</name>
</gene>
<evidence type="ECO:0000259" key="1">
    <source>
        <dbReference type="Pfam" id="PF22776"/>
    </source>
</evidence>
<dbReference type="InterPro" id="IPR003855">
    <property type="entry name" value="K+_transporter"/>
</dbReference>
<dbReference type="Proteomes" id="UP001085076">
    <property type="component" value="Miscellaneous, Linkage group lg01"/>
</dbReference>
<organism evidence="2 3">
    <name type="scientific">Dioscorea zingiberensis</name>
    <dbReference type="NCBI Taxonomy" id="325984"/>
    <lineage>
        <taxon>Eukaryota</taxon>
        <taxon>Viridiplantae</taxon>
        <taxon>Streptophyta</taxon>
        <taxon>Embryophyta</taxon>
        <taxon>Tracheophyta</taxon>
        <taxon>Spermatophyta</taxon>
        <taxon>Magnoliopsida</taxon>
        <taxon>Liliopsida</taxon>
        <taxon>Dioscoreales</taxon>
        <taxon>Dioscoreaceae</taxon>
        <taxon>Dioscorea</taxon>
    </lineage>
</organism>
<dbReference type="AlphaFoldDB" id="A0A9D5D7N0"/>
<proteinExistence type="predicted"/>
<dbReference type="PANTHER" id="PTHR30540:SF4">
    <property type="entry name" value="POTASSIUM TRANSPORTER 12-RELATED"/>
    <property type="match status" value="1"/>
</dbReference>
<reference evidence="2" key="2">
    <citation type="journal article" date="2022" name="Hortic Res">
        <title>The genome of Dioscorea zingiberensis sheds light on the biosynthesis, origin and evolution of the medicinally important diosgenin saponins.</title>
        <authorList>
            <person name="Li Y."/>
            <person name="Tan C."/>
            <person name="Li Z."/>
            <person name="Guo J."/>
            <person name="Li S."/>
            <person name="Chen X."/>
            <person name="Wang C."/>
            <person name="Dai X."/>
            <person name="Yang H."/>
            <person name="Song W."/>
            <person name="Hou L."/>
            <person name="Xu J."/>
            <person name="Tong Z."/>
            <person name="Xu A."/>
            <person name="Yuan X."/>
            <person name="Wang W."/>
            <person name="Yang Q."/>
            <person name="Chen L."/>
            <person name="Sun Z."/>
            <person name="Wang K."/>
            <person name="Pan B."/>
            <person name="Chen J."/>
            <person name="Bao Y."/>
            <person name="Liu F."/>
            <person name="Qi X."/>
            <person name="Gang D.R."/>
            <person name="Wen J."/>
            <person name="Li J."/>
        </authorList>
    </citation>
    <scope>NUCLEOTIDE SEQUENCE</scope>
    <source>
        <strain evidence="2">Dzin_1.0</strain>
    </source>
</reference>
<protein>
    <recommendedName>
        <fullName evidence="1">K+ potassium transporter C-terminal domain-containing protein</fullName>
    </recommendedName>
</protein>
<accession>A0A9D5D7N0</accession>
<reference evidence="2" key="1">
    <citation type="submission" date="2021-03" db="EMBL/GenBank/DDBJ databases">
        <authorList>
            <person name="Li Z."/>
            <person name="Yang C."/>
        </authorList>
    </citation>
    <scope>NUCLEOTIDE SEQUENCE</scope>
    <source>
        <strain evidence="2">Dzin_1.0</strain>
        <tissue evidence="2">Leaf</tissue>
    </source>
</reference>
<dbReference type="GO" id="GO:0015079">
    <property type="term" value="F:potassium ion transmembrane transporter activity"/>
    <property type="evidence" value="ECO:0007669"/>
    <property type="project" value="InterPro"/>
</dbReference>
<dbReference type="InterPro" id="IPR053952">
    <property type="entry name" value="K_trans_C"/>
</dbReference>
<name>A0A9D5D7N0_9LILI</name>
<keyword evidence="3" id="KW-1185">Reference proteome</keyword>
<dbReference type="EMBL" id="JAGGNH010000001">
    <property type="protein sequence ID" value="KAJ0986638.1"/>
    <property type="molecule type" value="Genomic_DNA"/>
</dbReference>
<feature type="domain" description="K+ potassium transporter C-terminal" evidence="1">
    <location>
        <begin position="23"/>
        <end position="121"/>
    </location>
</feature>
<evidence type="ECO:0000313" key="2">
    <source>
        <dbReference type="EMBL" id="KAJ0986638.1"/>
    </source>
</evidence>
<dbReference type="OrthoDB" id="504708at2759"/>